<dbReference type="EMBL" id="JAJNDB010000010">
    <property type="protein sequence ID" value="MCD2197966.1"/>
    <property type="molecule type" value="Genomic_DNA"/>
</dbReference>
<keyword evidence="2" id="KW-0805">Transcription regulation</keyword>
<keyword evidence="1" id="KW-0678">Repressor</keyword>
<feature type="DNA-binding region" description="H-T-H motif" evidence="5">
    <location>
        <begin position="44"/>
        <end position="63"/>
    </location>
</feature>
<dbReference type="PANTHER" id="PTHR30055">
    <property type="entry name" value="HTH-TYPE TRANSCRIPTIONAL REGULATOR RUTR"/>
    <property type="match status" value="1"/>
</dbReference>
<dbReference type="InterPro" id="IPR050109">
    <property type="entry name" value="HTH-type_TetR-like_transc_reg"/>
</dbReference>
<dbReference type="PROSITE" id="PS50977">
    <property type="entry name" value="HTH_TETR_2"/>
    <property type="match status" value="1"/>
</dbReference>
<evidence type="ECO:0000256" key="5">
    <source>
        <dbReference type="PROSITE-ProRule" id="PRU00335"/>
    </source>
</evidence>
<keyword evidence="3 5" id="KW-0238">DNA-binding</keyword>
<dbReference type="SUPFAM" id="SSF48498">
    <property type="entry name" value="Tetracyclin repressor-like, C-terminal domain"/>
    <property type="match status" value="1"/>
</dbReference>
<name>A0ABS8PKM6_9PSEU</name>
<evidence type="ECO:0000313" key="8">
    <source>
        <dbReference type="Proteomes" id="UP001199469"/>
    </source>
</evidence>
<gene>
    <name evidence="7" type="ORF">LQ327_31805</name>
</gene>
<dbReference type="InterPro" id="IPR041490">
    <property type="entry name" value="KstR2_TetR_C"/>
</dbReference>
<sequence>MTSGIGRRRAAARDEGGAAYQERRVEILKAAGEVFKRNGFRGTKIGDIAEAMGLDRATIYYYVGSKEELFHQAVGDAVERNCLRAEELLAGPGNAEEKLRTLITELMVSYADNYPYLYLYIQEDLGALASRSQWSRTMARFNKRYENVVVAIVEDGVADGSFRTETQPWVVAYGIIGMVAWSNRWFHPETSSVPAREIGAAYAATVLGGLRRGGTAGEVPS</sequence>
<reference evidence="7 8" key="1">
    <citation type="submission" date="2021-11" db="EMBL/GenBank/DDBJ databases">
        <title>Draft genome sequence of Actinomycetospora sp. SF1 isolated from the rhizosphere soil.</title>
        <authorList>
            <person name="Duangmal K."/>
            <person name="Chantavorakit T."/>
        </authorList>
    </citation>
    <scope>NUCLEOTIDE SEQUENCE [LARGE SCALE GENOMIC DNA]</scope>
    <source>
        <strain evidence="7 8">TBRC 5722</strain>
    </source>
</reference>
<dbReference type="RefSeq" id="WP_230740465.1">
    <property type="nucleotide sequence ID" value="NZ_JAJNDB010000010.1"/>
</dbReference>
<feature type="domain" description="HTH tetR-type" evidence="6">
    <location>
        <begin position="21"/>
        <end position="81"/>
    </location>
</feature>
<comment type="caution">
    <text evidence="7">The sequence shown here is derived from an EMBL/GenBank/DDBJ whole genome shotgun (WGS) entry which is preliminary data.</text>
</comment>
<dbReference type="Pfam" id="PF17932">
    <property type="entry name" value="TetR_C_24"/>
    <property type="match status" value="1"/>
</dbReference>
<dbReference type="Pfam" id="PF00440">
    <property type="entry name" value="TetR_N"/>
    <property type="match status" value="1"/>
</dbReference>
<evidence type="ECO:0000259" key="6">
    <source>
        <dbReference type="PROSITE" id="PS50977"/>
    </source>
</evidence>
<dbReference type="InterPro" id="IPR001647">
    <property type="entry name" value="HTH_TetR"/>
</dbReference>
<accession>A0ABS8PKM6</accession>
<keyword evidence="8" id="KW-1185">Reference proteome</keyword>
<dbReference type="PANTHER" id="PTHR30055:SF175">
    <property type="entry name" value="HTH-TYPE TRANSCRIPTIONAL REPRESSOR KSTR2"/>
    <property type="match status" value="1"/>
</dbReference>
<organism evidence="7 8">
    <name type="scientific">Actinomycetospora endophytica</name>
    <dbReference type="NCBI Taxonomy" id="2291215"/>
    <lineage>
        <taxon>Bacteria</taxon>
        <taxon>Bacillati</taxon>
        <taxon>Actinomycetota</taxon>
        <taxon>Actinomycetes</taxon>
        <taxon>Pseudonocardiales</taxon>
        <taxon>Pseudonocardiaceae</taxon>
        <taxon>Actinomycetospora</taxon>
    </lineage>
</organism>
<dbReference type="Proteomes" id="UP001199469">
    <property type="component" value="Unassembled WGS sequence"/>
</dbReference>
<dbReference type="InterPro" id="IPR036271">
    <property type="entry name" value="Tet_transcr_reg_TetR-rel_C_sf"/>
</dbReference>
<keyword evidence="4" id="KW-0804">Transcription</keyword>
<dbReference type="Gene3D" id="1.10.357.10">
    <property type="entry name" value="Tetracycline Repressor, domain 2"/>
    <property type="match status" value="1"/>
</dbReference>
<dbReference type="PRINTS" id="PR00455">
    <property type="entry name" value="HTHTETR"/>
</dbReference>
<dbReference type="InterPro" id="IPR009057">
    <property type="entry name" value="Homeodomain-like_sf"/>
</dbReference>
<dbReference type="SUPFAM" id="SSF46689">
    <property type="entry name" value="Homeodomain-like"/>
    <property type="match status" value="1"/>
</dbReference>
<evidence type="ECO:0000256" key="4">
    <source>
        <dbReference type="ARBA" id="ARBA00023163"/>
    </source>
</evidence>
<evidence type="ECO:0000256" key="2">
    <source>
        <dbReference type="ARBA" id="ARBA00023015"/>
    </source>
</evidence>
<evidence type="ECO:0000256" key="1">
    <source>
        <dbReference type="ARBA" id="ARBA00022491"/>
    </source>
</evidence>
<protein>
    <submittedName>
        <fullName evidence="7">TetR/AcrR family transcriptional regulator</fullName>
    </submittedName>
</protein>
<dbReference type="Gene3D" id="1.10.10.60">
    <property type="entry name" value="Homeodomain-like"/>
    <property type="match status" value="1"/>
</dbReference>
<evidence type="ECO:0000313" key="7">
    <source>
        <dbReference type="EMBL" id="MCD2197966.1"/>
    </source>
</evidence>
<proteinExistence type="predicted"/>
<evidence type="ECO:0000256" key="3">
    <source>
        <dbReference type="ARBA" id="ARBA00023125"/>
    </source>
</evidence>